<dbReference type="PANTHER" id="PTHR30290">
    <property type="entry name" value="PERIPLASMIC BINDING COMPONENT OF ABC TRANSPORTER"/>
    <property type="match status" value="1"/>
</dbReference>
<dbReference type="Pfam" id="PF00496">
    <property type="entry name" value="SBP_bac_5"/>
    <property type="match status" value="1"/>
</dbReference>
<dbReference type="PROSITE" id="PS51257">
    <property type="entry name" value="PROKAR_LIPOPROTEIN"/>
    <property type="match status" value="1"/>
</dbReference>
<dbReference type="GO" id="GO:0042597">
    <property type="term" value="C:periplasmic space"/>
    <property type="evidence" value="ECO:0007669"/>
    <property type="project" value="UniProtKB-ARBA"/>
</dbReference>
<keyword evidence="7" id="KW-1185">Reference proteome</keyword>
<accession>A0A1I0ZZC2</accession>
<feature type="chain" id="PRO_5038574140" evidence="4">
    <location>
        <begin position="21"/>
        <end position="542"/>
    </location>
</feature>
<dbReference type="AlphaFoldDB" id="A0A1I0ZZC2"/>
<dbReference type="InterPro" id="IPR030678">
    <property type="entry name" value="Peptide/Ni-bd"/>
</dbReference>
<evidence type="ECO:0000259" key="5">
    <source>
        <dbReference type="Pfam" id="PF00496"/>
    </source>
</evidence>
<dbReference type="RefSeq" id="WP_092873784.1">
    <property type="nucleotide sequence ID" value="NZ_FOJY01000018.1"/>
</dbReference>
<comment type="similarity">
    <text evidence="1">Belongs to the bacterial solute-binding protein 5 family.</text>
</comment>
<dbReference type="PIRSF" id="PIRSF002741">
    <property type="entry name" value="MppA"/>
    <property type="match status" value="1"/>
</dbReference>
<dbReference type="Proteomes" id="UP000198838">
    <property type="component" value="Unassembled WGS sequence"/>
</dbReference>
<protein>
    <submittedName>
        <fullName evidence="6">Peptide/nickel transport system substrate-binding protein</fullName>
    </submittedName>
</protein>
<evidence type="ECO:0000256" key="4">
    <source>
        <dbReference type="SAM" id="SignalP"/>
    </source>
</evidence>
<proteinExistence type="inferred from homology"/>
<evidence type="ECO:0000256" key="3">
    <source>
        <dbReference type="ARBA" id="ARBA00022729"/>
    </source>
</evidence>
<sequence length="542" mass="58546">MKKKIMALVLAMAMVVGATACGGADKAGSTKAGSDTTAVSESANGNTVVVAIGGGFDTLDPGQVYEKYPQMIINACYENLFKFYSNDGEAEPCLADTYELSEDGLTLTIKLKEDVTFASGNKLTSKDVVFSLNRTKNLKGNPSFIADTIGSVEAVDDYTVKINLTQPDSAITSKLCYSAMAILDSEVVKENGGTDEEDAAKKDSAQSYLDSTSAGSGKYILTSYTPDSEIVLEKNEKYWGESTNVDKYVIKIQDDANTQMMTLSSGDIDIAANMTADTMDELKGTDGIKLLNNTTKTVSFLMMNMDEKIGGPVSDTKVQQAIRYALDYKGIQKICGEGTTTPYSIIQAGFFGSLGERTTDYQDVDKAKELLKEAGYEKGFDIDLTVCDLAMEGIALTDLAQKVKSDLAEVGINVNIVSNAWAAGYGDDYRDGKLGFTVMYWGIDYNDPNVQLEFLPGGVVGLRAGWTAESDPEIAALYSKAVNALTTQEREAALKEVQEATYEYGPFIMLAQAACPMAYNDRLDNVEFSDPYTVDLTQVTVK</sequence>
<feature type="domain" description="Solute-binding protein family 5" evidence="5">
    <location>
        <begin position="90"/>
        <end position="454"/>
    </location>
</feature>
<dbReference type="OrthoDB" id="9772924at2"/>
<evidence type="ECO:0000313" key="7">
    <source>
        <dbReference type="Proteomes" id="UP000198838"/>
    </source>
</evidence>
<dbReference type="GO" id="GO:1904680">
    <property type="term" value="F:peptide transmembrane transporter activity"/>
    <property type="evidence" value="ECO:0007669"/>
    <property type="project" value="TreeGrafter"/>
</dbReference>
<dbReference type="STRING" id="1120918.SAMN05216249_11815"/>
<dbReference type="PANTHER" id="PTHR30290:SF9">
    <property type="entry name" value="OLIGOPEPTIDE-BINDING PROTEIN APPA"/>
    <property type="match status" value="1"/>
</dbReference>
<evidence type="ECO:0000313" key="6">
    <source>
        <dbReference type="EMBL" id="SFB29750.1"/>
    </source>
</evidence>
<feature type="signal peptide" evidence="4">
    <location>
        <begin position="1"/>
        <end position="20"/>
    </location>
</feature>
<dbReference type="EMBL" id="FOJY01000018">
    <property type="protein sequence ID" value="SFB29750.1"/>
    <property type="molecule type" value="Genomic_DNA"/>
</dbReference>
<organism evidence="6 7">
    <name type="scientific">Acetitomaculum ruminis DSM 5522</name>
    <dbReference type="NCBI Taxonomy" id="1120918"/>
    <lineage>
        <taxon>Bacteria</taxon>
        <taxon>Bacillati</taxon>
        <taxon>Bacillota</taxon>
        <taxon>Clostridia</taxon>
        <taxon>Lachnospirales</taxon>
        <taxon>Lachnospiraceae</taxon>
        <taxon>Acetitomaculum</taxon>
    </lineage>
</organism>
<dbReference type="GO" id="GO:0043190">
    <property type="term" value="C:ATP-binding cassette (ABC) transporter complex"/>
    <property type="evidence" value="ECO:0007669"/>
    <property type="project" value="InterPro"/>
</dbReference>
<gene>
    <name evidence="6" type="ORF">SAMN05216249_11815</name>
</gene>
<dbReference type="Gene3D" id="3.10.105.10">
    <property type="entry name" value="Dipeptide-binding Protein, Domain 3"/>
    <property type="match status" value="1"/>
</dbReference>
<evidence type="ECO:0000256" key="1">
    <source>
        <dbReference type="ARBA" id="ARBA00005695"/>
    </source>
</evidence>
<dbReference type="Gene3D" id="3.40.190.10">
    <property type="entry name" value="Periplasmic binding protein-like II"/>
    <property type="match status" value="1"/>
</dbReference>
<keyword evidence="3 4" id="KW-0732">Signal</keyword>
<dbReference type="Gene3D" id="3.90.76.10">
    <property type="entry name" value="Dipeptide-binding Protein, Domain 1"/>
    <property type="match status" value="1"/>
</dbReference>
<dbReference type="InterPro" id="IPR039424">
    <property type="entry name" value="SBP_5"/>
</dbReference>
<dbReference type="SUPFAM" id="SSF53850">
    <property type="entry name" value="Periplasmic binding protein-like II"/>
    <property type="match status" value="1"/>
</dbReference>
<evidence type="ECO:0000256" key="2">
    <source>
        <dbReference type="ARBA" id="ARBA00022448"/>
    </source>
</evidence>
<dbReference type="InterPro" id="IPR000914">
    <property type="entry name" value="SBP_5_dom"/>
</dbReference>
<dbReference type="GO" id="GO:0015833">
    <property type="term" value="P:peptide transport"/>
    <property type="evidence" value="ECO:0007669"/>
    <property type="project" value="TreeGrafter"/>
</dbReference>
<keyword evidence="2" id="KW-0813">Transport</keyword>
<dbReference type="CDD" id="cd08512">
    <property type="entry name" value="PBP2_NikA_DppA_OppA_like_7"/>
    <property type="match status" value="1"/>
</dbReference>
<name>A0A1I0ZZC2_9FIRM</name>
<reference evidence="6 7" key="1">
    <citation type="submission" date="2016-10" db="EMBL/GenBank/DDBJ databases">
        <authorList>
            <person name="de Groot N.N."/>
        </authorList>
    </citation>
    <scope>NUCLEOTIDE SEQUENCE [LARGE SCALE GENOMIC DNA]</scope>
    <source>
        <strain evidence="6 7">DSM 5522</strain>
    </source>
</reference>